<accession>A0A402D130</accession>
<dbReference type="KEGG" id="ccot:CCAX7_37300"/>
<evidence type="ECO:0000313" key="2">
    <source>
        <dbReference type="Proteomes" id="UP000287394"/>
    </source>
</evidence>
<sequence length="170" mass="18660">MQRSYRYIGSEDLANFRSERQCVLQPQDVLSWIGKTAQRLENHTIVATFVIDVAGALWIADRRSEHVACAAGRRVLSAGEMTFAVDHKDVSVTEVTNQSLGYCPEPESWPAVADALARAGIPSPTGFTCAYTIRLCETCGTKNIIKDGVYECGVCESVLSAEWNLDPSRT</sequence>
<keyword evidence="2" id="KW-1185">Reference proteome</keyword>
<gene>
    <name evidence="1" type="ORF">CCAX7_37300</name>
</gene>
<dbReference type="RefSeq" id="WP_119323271.1">
    <property type="nucleotide sequence ID" value="NZ_AP025739.1"/>
</dbReference>
<protein>
    <submittedName>
        <fullName evidence="1">Uncharacterized protein</fullName>
    </submittedName>
</protein>
<organism evidence="1 2">
    <name type="scientific">Capsulimonas corticalis</name>
    <dbReference type="NCBI Taxonomy" id="2219043"/>
    <lineage>
        <taxon>Bacteria</taxon>
        <taxon>Bacillati</taxon>
        <taxon>Armatimonadota</taxon>
        <taxon>Armatimonadia</taxon>
        <taxon>Capsulimonadales</taxon>
        <taxon>Capsulimonadaceae</taxon>
        <taxon>Capsulimonas</taxon>
    </lineage>
</organism>
<dbReference type="Proteomes" id="UP000287394">
    <property type="component" value="Chromosome"/>
</dbReference>
<name>A0A402D130_9BACT</name>
<dbReference type="AlphaFoldDB" id="A0A402D130"/>
<dbReference type="EMBL" id="AP025739">
    <property type="protein sequence ID" value="BDI31679.1"/>
    <property type="molecule type" value="Genomic_DNA"/>
</dbReference>
<reference evidence="1 2" key="1">
    <citation type="journal article" date="2019" name="Int. J. Syst. Evol. Microbiol.">
        <title>Capsulimonas corticalis gen. nov., sp. nov., an aerobic capsulated bacterium, of a novel bacterial order, Capsulimonadales ord. nov., of the class Armatimonadia of the phylum Armatimonadetes.</title>
        <authorList>
            <person name="Li J."/>
            <person name="Kudo C."/>
            <person name="Tonouchi A."/>
        </authorList>
    </citation>
    <scope>NUCLEOTIDE SEQUENCE [LARGE SCALE GENOMIC DNA]</scope>
    <source>
        <strain evidence="1 2">AX-7</strain>
    </source>
</reference>
<proteinExistence type="predicted"/>
<dbReference type="OrthoDB" id="189103at2"/>
<evidence type="ECO:0000313" key="1">
    <source>
        <dbReference type="EMBL" id="BDI31679.1"/>
    </source>
</evidence>